<dbReference type="InterPro" id="IPR013785">
    <property type="entry name" value="Aldolase_TIM"/>
</dbReference>
<dbReference type="PANTHER" id="PTHR35273">
    <property type="entry name" value="ALPHA-1,4 POLYGALACTOSAMINIDASE, PUTATIVE (AFU_ORTHOLOGUE AFUA_3G07890)-RELATED"/>
    <property type="match status" value="1"/>
</dbReference>
<protein>
    <recommendedName>
        <fullName evidence="2">alpha-galactosidase</fullName>
        <ecNumber evidence="2">3.2.1.22</ecNumber>
    </recommendedName>
</protein>
<evidence type="ECO:0000256" key="1">
    <source>
        <dbReference type="ARBA" id="ARBA00001255"/>
    </source>
</evidence>
<dbReference type="VEuPathDB" id="FungiDB:FOMG_06959"/>
<dbReference type="VEuPathDB" id="FungiDB:FOXG_05540"/>
<reference evidence="5 6" key="1">
    <citation type="journal article" date="2018" name="Sci. Rep.">
        <title>Characterisation of pathogen-specific regions and novel effector candidates in Fusarium oxysporum f. sp. cepae.</title>
        <authorList>
            <person name="Armitage A.D."/>
            <person name="Taylor A."/>
            <person name="Sobczyk M.K."/>
            <person name="Baxter L."/>
            <person name="Greenfield B.P."/>
            <person name="Bates H.J."/>
            <person name="Wilson F."/>
            <person name="Jackson A.C."/>
            <person name="Ott S."/>
            <person name="Harrison R.J."/>
            <person name="Clarkson J.P."/>
        </authorList>
    </citation>
    <scope>NUCLEOTIDE SEQUENCE [LARGE SCALE GENOMIC DNA]</scope>
    <source>
        <strain evidence="5 6">Fo_A28</strain>
    </source>
</reference>
<evidence type="ECO:0000256" key="2">
    <source>
        <dbReference type="ARBA" id="ARBA00012755"/>
    </source>
</evidence>
<evidence type="ECO:0000256" key="3">
    <source>
        <dbReference type="SAM" id="Phobius"/>
    </source>
</evidence>
<feature type="transmembrane region" description="Helical" evidence="3">
    <location>
        <begin position="23"/>
        <end position="45"/>
    </location>
</feature>
<keyword evidence="3" id="KW-0812">Transmembrane</keyword>
<dbReference type="AlphaFoldDB" id="A0A420PIX9"/>
<evidence type="ECO:0000313" key="6">
    <source>
        <dbReference type="Proteomes" id="UP000285860"/>
    </source>
</evidence>
<evidence type="ECO:0000313" key="5">
    <source>
        <dbReference type="EMBL" id="RKK92473.1"/>
    </source>
</evidence>
<dbReference type="Gene3D" id="3.20.20.70">
    <property type="entry name" value="Aldolase class I"/>
    <property type="match status" value="1"/>
</dbReference>
<comment type="catalytic activity">
    <reaction evidence="1">
        <text>Hydrolysis of terminal, non-reducing alpha-D-galactose residues in alpha-D-galactosides, including galactose oligosaccharides, galactomannans and galactolipids.</text>
        <dbReference type="EC" id="3.2.1.22"/>
    </reaction>
</comment>
<keyword evidence="3" id="KW-1133">Transmembrane helix</keyword>
<dbReference type="VEuPathDB" id="FungiDB:FOZG_09664"/>
<feature type="domain" description="Glycoside-hydrolase family GH114 TIM-barrel" evidence="4">
    <location>
        <begin position="76"/>
        <end position="313"/>
    </location>
</feature>
<dbReference type="Proteomes" id="UP000285860">
    <property type="component" value="Unassembled WGS sequence"/>
</dbReference>
<dbReference type="SUPFAM" id="SSF51445">
    <property type="entry name" value="(Trans)glycosidases"/>
    <property type="match status" value="1"/>
</dbReference>
<dbReference type="EMBL" id="MRCY01000191">
    <property type="protein sequence ID" value="RKK92473.1"/>
    <property type="molecule type" value="Genomic_DNA"/>
</dbReference>
<dbReference type="EC" id="3.2.1.22" evidence="2"/>
<name>A0A420PIX9_FUSOX</name>
<dbReference type="VEuPathDB" id="FungiDB:HZS61_007662"/>
<sequence>MAAAQLPFGKRLAAKTSWPMWKILPLVGLLLIITIPLGAVLGVVYSRKNHGSEKHDRATNKRHNKTDIWQPKVGESWQIVLLDPIAIDDGGKVEPNVAIYDVDLFDNDADTFKALHKAGKKVICYFSAGTYENWRDDKDQFEEAHLGKELEGWSGERWVDVRNRKVRDIMKKRIEYAAKKGCDAIDPDNVDGFQNDNGLGLTQDDAVDFVKFLSETAAAYNMSTGLKNNGDIIPEVLDVVRFSVNEQCIEYSECETFAAFIKDGKPVFNIEYPAGAPDRVLDSTVNAICGNSSNATGTKDFSTAIKKMNLDGWVRYCDERSYTTDLKKSN</sequence>
<dbReference type="VEuPathDB" id="FungiDB:FOC1_g10012986"/>
<keyword evidence="3" id="KW-0472">Membrane</keyword>
<comment type="caution">
    <text evidence="5">The sequence shown here is derived from an EMBL/GenBank/DDBJ whole genome shotgun (WGS) entry which is preliminary data.</text>
</comment>
<proteinExistence type="predicted"/>
<dbReference type="InterPro" id="IPR017853">
    <property type="entry name" value="GH"/>
</dbReference>
<dbReference type="PANTHER" id="PTHR35273:SF2">
    <property type="entry name" value="ALPHA-GALACTOSIDASE"/>
    <property type="match status" value="1"/>
</dbReference>
<dbReference type="VEuPathDB" id="FungiDB:FOC4_g10014013"/>
<dbReference type="VEuPathDB" id="FungiDB:FOIG_06961"/>
<dbReference type="Pfam" id="PF03537">
    <property type="entry name" value="Glyco_hydro_114"/>
    <property type="match status" value="1"/>
</dbReference>
<accession>A0A420PIX9</accession>
<dbReference type="GO" id="GO:0004557">
    <property type="term" value="F:alpha-galactosidase activity"/>
    <property type="evidence" value="ECO:0007669"/>
    <property type="project" value="UniProtKB-EC"/>
</dbReference>
<organism evidence="5 6">
    <name type="scientific">Fusarium oxysporum</name>
    <name type="common">Fusarium vascular wilt</name>
    <dbReference type="NCBI Taxonomy" id="5507"/>
    <lineage>
        <taxon>Eukaryota</taxon>
        <taxon>Fungi</taxon>
        <taxon>Dikarya</taxon>
        <taxon>Ascomycota</taxon>
        <taxon>Pezizomycotina</taxon>
        <taxon>Sordariomycetes</taxon>
        <taxon>Hypocreomycetidae</taxon>
        <taxon>Hypocreales</taxon>
        <taxon>Nectriaceae</taxon>
        <taxon>Fusarium</taxon>
        <taxon>Fusarium oxysporum species complex</taxon>
    </lineage>
</organism>
<evidence type="ECO:0000259" key="4">
    <source>
        <dbReference type="Pfam" id="PF03537"/>
    </source>
</evidence>
<dbReference type="InterPro" id="IPR004352">
    <property type="entry name" value="GH114_TIM-barrel"/>
</dbReference>
<gene>
    <name evidence="5" type="ORF">BFJ68_g15884</name>
</gene>